<evidence type="ECO:0000313" key="2">
    <source>
        <dbReference type="EMBL" id="KXN74628.1"/>
    </source>
</evidence>
<dbReference type="EMBL" id="KQ964421">
    <property type="protein sequence ID" value="KXN74628.1"/>
    <property type="molecule type" value="Genomic_DNA"/>
</dbReference>
<proteinExistence type="predicted"/>
<feature type="region of interest" description="Disordered" evidence="1">
    <location>
        <begin position="1"/>
        <end position="23"/>
    </location>
</feature>
<name>A0A137PHZ8_CONC2</name>
<organism evidence="2 3">
    <name type="scientific">Conidiobolus coronatus (strain ATCC 28846 / CBS 209.66 / NRRL 28638)</name>
    <name type="common">Delacroixia coronata</name>
    <dbReference type="NCBI Taxonomy" id="796925"/>
    <lineage>
        <taxon>Eukaryota</taxon>
        <taxon>Fungi</taxon>
        <taxon>Fungi incertae sedis</taxon>
        <taxon>Zoopagomycota</taxon>
        <taxon>Entomophthoromycotina</taxon>
        <taxon>Entomophthoromycetes</taxon>
        <taxon>Entomophthorales</taxon>
        <taxon>Ancylistaceae</taxon>
        <taxon>Conidiobolus</taxon>
    </lineage>
</organism>
<evidence type="ECO:0000256" key="1">
    <source>
        <dbReference type="SAM" id="MobiDB-lite"/>
    </source>
</evidence>
<protein>
    <submittedName>
        <fullName evidence="2">Uncharacterized protein</fullName>
    </submittedName>
</protein>
<keyword evidence="3" id="KW-1185">Reference proteome</keyword>
<reference evidence="2 3" key="1">
    <citation type="journal article" date="2015" name="Genome Biol. Evol.">
        <title>Phylogenomic analyses indicate that early fungi evolved digesting cell walls of algal ancestors of land plants.</title>
        <authorList>
            <person name="Chang Y."/>
            <person name="Wang S."/>
            <person name="Sekimoto S."/>
            <person name="Aerts A.L."/>
            <person name="Choi C."/>
            <person name="Clum A."/>
            <person name="LaButti K.M."/>
            <person name="Lindquist E.A."/>
            <person name="Yee Ngan C."/>
            <person name="Ohm R.A."/>
            <person name="Salamov A.A."/>
            <person name="Grigoriev I.V."/>
            <person name="Spatafora J.W."/>
            <person name="Berbee M.L."/>
        </authorList>
    </citation>
    <scope>NUCLEOTIDE SEQUENCE [LARGE SCALE GENOMIC DNA]</scope>
    <source>
        <strain evidence="2 3">NRRL 28638</strain>
    </source>
</reference>
<gene>
    <name evidence="2" type="ORF">CONCODRAFT_136914</name>
</gene>
<evidence type="ECO:0000313" key="3">
    <source>
        <dbReference type="Proteomes" id="UP000070444"/>
    </source>
</evidence>
<sequence>MDNSNIPKNNLNQHLDNLFNPSITSGNSNPAAAPIAISTQPSLVASPTISTEPFNTNQNLFTSRSATATSLPSNSYSANGKVESQSKKKFSLSLSRKTASQYGIVVCNKAYIMHINYF</sequence>
<dbReference type="Proteomes" id="UP000070444">
    <property type="component" value="Unassembled WGS sequence"/>
</dbReference>
<dbReference type="AlphaFoldDB" id="A0A137PHZ8"/>
<accession>A0A137PHZ8</accession>